<gene>
    <name evidence="1" type="ORF">OV079_26270</name>
</gene>
<accession>A0A9X3ESD8</accession>
<comment type="caution">
    <text evidence="1">The sequence shown here is derived from an EMBL/GenBank/DDBJ whole genome shotgun (WGS) entry which is preliminary data.</text>
</comment>
<evidence type="ECO:0000313" key="1">
    <source>
        <dbReference type="EMBL" id="MCY1009001.1"/>
    </source>
</evidence>
<protein>
    <submittedName>
        <fullName evidence="1">Uncharacterized protein</fullName>
    </submittedName>
</protein>
<keyword evidence="2" id="KW-1185">Reference proteome</keyword>
<dbReference type="RefSeq" id="WP_267771656.1">
    <property type="nucleotide sequence ID" value="NZ_JAPNKE010000002.1"/>
</dbReference>
<sequence>MPDSDLVVGLDIDNDATPDAVWNVPGAALTPALGGLVHVFAYSDEQDTPSLQVVAADGPAVQLDPG</sequence>
<dbReference type="Proteomes" id="UP001150924">
    <property type="component" value="Unassembled WGS sequence"/>
</dbReference>
<reference evidence="1" key="1">
    <citation type="submission" date="2022-11" db="EMBL/GenBank/DDBJ databases">
        <title>Minimal conservation of predation-associated metabolite biosynthetic gene clusters underscores biosynthetic potential of Myxococcota including descriptions for ten novel species: Archangium lansinium sp. nov., Myxococcus landrumus sp. nov., Nannocystis bai.</title>
        <authorList>
            <person name="Ahearne A."/>
            <person name="Stevens C."/>
            <person name="Phillips K."/>
        </authorList>
    </citation>
    <scope>NUCLEOTIDE SEQUENCE</scope>
    <source>
        <strain evidence="1">Na p29</strain>
    </source>
</reference>
<name>A0A9X3ESD8_9BACT</name>
<evidence type="ECO:0000313" key="2">
    <source>
        <dbReference type="Proteomes" id="UP001150924"/>
    </source>
</evidence>
<dbReference type="AlphaFoldDB" id="A0A9X3ESD8"/>
<dbReference type="EMBL" id="JAPNKE010000002">
    <property type="protein sequence ID" value="MCY1009001.1"/>
    <property type="molecule type" value="Genomic_DNA"/>
</dbReference>
<organism evidence="1 2">
    <name type="scientific">Nannocystis pusilla</name>
    <dbReference type="NCBI Taxonomy" id="889268"/>
    <lineage>
        <taxon>Bacteria</taxon>
        <taxon>Pseudomonadati</taxon>
        <taxon>Myxococcota</taxon>
        <taxon>Polyangia</taxon>
        <taxon>Nannocystales</taxon>
        <taxon>Nannocystaceae</taxon>
        <taxon>Nannocystis</taxon>
    </lineage>
</organism>
<proteinExistence type="predicted"/>